<evidence type="ECO:0000256" key="3">
    <source>
        <dbReference type="ARBA" id="ARBA00022692"/>
    </source>
</evidence>
<dbReference type="Gene3D" id="1.20.1080.10">
    <property type="entry name" value="Glycerol uptake facilitator protein"/>
    <property type="match status" value="1"/>
</dbReference>
<dbReference type="Pfam" id="PF00230">
    <property type="entry name" value="MIP"/>
    <property type="match status" value="1"/>
</dbReference>
<comment type="subcellular location">
    <subcellularLocation>
        <location evidence="1">Endomembrane system</location>
        <topology evidence="1">Multi-pass membrane protein</topology>
    </subcellularLocation>
</comment>
<gene>
    <name evidence="8" type="ORF">A4U43_C06F16940</name>
</gene>
<keyword evidence="9" id="KW-1185">Reference proteome</keyword>
<evidence type="ECO:0000256" key="1">
    <source>
        <dbReference type="ARBA" id="ARBA00004127"/>
    </source>
</evidence>
<organism evidence="8 9">
    <name type="scientific">Asparagus officinalis</name>
    <name type="common">Garden asparagus</name>
    <dbReference type="NCBI Taxonomy" id="4686"/>
    <lineage>
        <taxon>Eukaryota</taxon>
        <taxon>Viridiplantae</taxon>
        <taxon>Streptophyta</taxon>
        <taxon>Embryophyta</taxon>
        <taxon>Tracheophyta</taxon>
        <taxon>Spermatophyta</taxon>
        <taxon>Magnoliopsida</taxon>
        <taxon>Liliopsida</taxon>
        <taxon>Asparagales</taxon>
        <taxon>Asparagaceae</taxon>
        <taxon>Asparagoideae</taxon>
        <taxon>Asparagus</taxon>
    </lineage>
</organism>
<keyword evidence="2" id="KW-0813">Transport</keyword>
<dbReference type="EMBL" id="CM007386">
    <property type="protein sequence ID" value="ONK67178.1"/>
    <property type="molecule type" value="Genomic_DNA"/>
</dbReference>
<evidence type="ECO:0000256" key="5">
    <source>
        <dbReference type="ARBA" id="ARBA00022989"/>
    </source>
</evidence>
<feature type="transmembrane region" description="Helical" evidence="7">
    <location>
        <begin position="198"/>
        <end position="224"/>
    </location>
</feature>
<evidence type="ECO:0000313" key="8">
    <source>
        <dbReference type="EMBL" id="ONK67178.1"/>
    </source>
</evidence>
<dbReference type="GO" id="GO:0016020">
    <property type="term" value="C:membrane"/>
    <property type="evidence" value="ECO:0007669"/>
    <property type="project" value="InterPro"/>
</dbReference>
<dbReference type="SUPFAM" id="SSF81338">
    <property type="entry name" value="Aquaporin-like"/>
    <property type="match status" value="1"/>
</dbReference>
<dbReference type="Gramene" id="ONK67178">
    <property type="protein sequence ID" value="ONK67178"/>
    <property type="gene ID" value="A4U43_C06F16940"/>
</dbReference>
<dbReference type="InterPro" id="IPR000425">
    <property type="entry name" value="MIP"/>
</dbReference>
<evidence type="ECO:0000256" key="7">
    <source>
        <dbReference type="SAM" id="Phobius"/>
    </source>
</evidence>
<keyword evidence="5 7" id="KW-1133">Transmembrane helix</keyword>
<dbReference type="GO" id="GO:0015250">
    <property type="term" value="F:water channel activity"/>
    <property type="evidence" value="ECO:0007669"/>
    <property type="project" value="TreeGrafter"/>
</dbReference>
<dbReference type="AlphaFoldDB" id="A0A5P1EME8"/>
<protein>
    <submittedName>
        <fullName evidence="8">Uncharacterized protein</fullName>
    </submittedName>
</protein>
<evidence type="ECO:0000256" key="2">
    <source>
        <dbReference type="ARBA" id="ARBA00022448"/>
    </source>
</evidence>
<feature type="transmembrane region" description="Helical" evidence="7">
    <location>
        <begin position="142"/>
        <end position="160"/>
    </location>
</feature>
<dbReference type="PANTHER" id="PTHR45665:SF9">
    <property type="entry name" value="AQUAPORIN-8"/>
    <property type="match status" value="1"/>
</dbReference>
<evidence type="ECO:0000256" key="6">
    <source>
        <dbReference type="ARBA" id="ARBA00023136"/>
    </source>
</evidence>
<accession>A0A5P1EME8</accession>
<keyword evidence="6 7" id="KW-0472">Membrane</keyword>
<reference evidence="9" key="1">
    <citation type="journal article" date="2017" name="Nat. Commun.">
        <title>The asparagus genome sheds light on the origin and evolution of a young Y chromosome.</title>
        <authorList>
            <person name="Harkess A."/>
            <person name="Zhou J."/>
            <person name="Xu C."/>
            <person name="Bowers J.E."/>
            <person name="Van der Hulst R."/>
            <person name="Ayyampalayam S."/>
            <person name="Mercati F."/>
            <person name="Riccardi P."/>
            <person name="McKain M.R."/>
            <person name="Kakrana A."/>
            <person name="Tang H."/>
            <person name="Ray J."/>
            <person name="Groenendijk J."/>
            <person name="Arikit S."/>
            <person name="Mathioni S.M."/>
            <person name="Nakano M."/>
            <person name="Shan H."/>
            <person name="Telgmann-Rauber A."/>
            <person name="Kanno A."/>
            <person name="Yue Z."/>
            <person name="Chen H."/>
            <person name="Li W."/>
            <person name="Chen Y."/>
            <person name="Xu X."/>
            <person name="Zhang Y."/>
            <person name="Luo S."/>
            <person name="Chen H."/>
            <person name="Gao J."/>
            <person name="Mao Z."/>
            <person name="Pires J.C."/>
            <person name="Luo M."/>
            <person name="Kudrna D."/>
            <person name="Wing R.A."/>
            <person name="Meyers B.C."/>
            <person name="Yi K."/>
            <person name="Kong H."/>
            <person name="Lavrijsen P."/>
            <person name="Sunseri F."/>
            <person name="Falavigna A."/>
            <person name="Ye Y."/>
            <person name="Leebens-Mack J.H."/>
            <person name="Chen G."/>
        </authorList>
    </citation>
    <scope>NUCLEOTIDE SEQUENCE [LARGE SCALE GENOMIC DNA]</scope>
    <source>
        <strain evidence="9">cv. DH0086</strain>
    </source>
</reference>
<name>A0A5P1EME8_ASPOF</name>
<evidence type="ECO:0000256" key="4">
    <source>
        <dbReference type="ARBA" id="ARBA00022737"/>
    </source>
</evidence>
<dbReference type="GO" id="GO:0012505">
    <property type="term" value="C:endomembrane system"/>
    <property type="evidence" value="ECO:0007669"/>
    <property type="project" value="UniProtKB-SubCell"/>
</dbReference>
<proteinExistence type="predicted"/>
<sequence length="255" mass="27359">MLLQSTSKVAGLNLSMKRGAGVSETRKSAAELWRTTKLTYTKLIQEKKRTYSERGALAQNMYVVSVKLTSKTFATIVKDALIDGDRLYQSAHRPSKEPVVSAKGAKEQAVSYLESRVDEAADEYETIERFDDSFGVGSLKAYLAEFISTLLFVFAGVGSITVLTGIFYWVAQLVGAIAGAFLIKFVTGLDTPTHGLSAGLGAAEGIVMEIIITFALVYTVYATAVDPKKGSLGTIAPIAIGLIVGVLEVSRQALM</sequence>
<feature type="transmembrane region" description="Helical" evidence="7">
    <location>
        <begin position="230"/>
        <end position="249"/>
    </location>
</feature>
<keyword evidence="3 7" id="KW-0812">Transmembrane</keyword>
<dbReference type="GO" id="GO:0019755">
    <property type="term" value="P:one-carbon compound transport"/>
    <property type="evidence" value="ECO:0007669"/>
    <property type="project" value="UniProtKB-ARBA"/>
</dbReference>
<dbReference type="GO" id="GO:0005737">
    <property type="term" value="C:cytoplasm"/>
    <property type="evidence" value="ECO:0007669"/>
    <property type="project" value="UniProtKB-ARBA"/>
</dbReference>
<dbReference type="Proteomes" id="UP000243459">
    <property type="component" value="Chromosome 6"/>
</dbReference>
<evidence type="ECO:0000313" key="9">
    <source>
        <dbReference type="Proteomes" id="UP000243459"/>
    </source>
</evidence>
<dbReference type="InterPro" id="IPR034294">
    <property type="entry name" value="Aquaporin_transptr"/>
</dbReference>
<keyword evidence="4" id="KW-0677">Repeat</keyword>
<dbReference type="PANTHER" id="PTHR45665">
    <property type="entry name" value="AQUAPORIN-8"/>
    <property type="match status" value="1"/>
</dbReference>
<feature type="transmembrane region" description="Helical" evidence="7">
    <location>
        <begin position="166"/>
        <end position="186"/>
    </location>
</feature>
<dbReference type="InterPro" id="IPR023271">
    <property type="entry name" value="Aquaporin-like"/>
</dbReference>